<evidence type="ECO:0000313" key="3">
    <source>
        <dbReference type="Proteomes" id="UP000193642"/>
    </source>
</evidence>
<comment type="caution">
    <text evidence="2">The sequence shown here is derived from an EMBL/GenBank/DDBJ whole genome shotgun (WGS) entry which is preliminary data.</text>
</comment>
<dbReference type="EMBL" id="MCGO01000008">
    <property type="protein sequence ID" value="ORY50089.1"/>
    <property type="molecule type" value="Genomic_DNA"/>
</dbReference>
<evidence type="ECO:0000256" key="1">
    <source>
        <dbReference type="SAM" id="Phobius"/>
    </source>
</evidence>
<evidence type="ECO:0000313" key="2">
    <source>
        <dbReference type="EMBL" id="ORY50089.1"/>
    </source>
</evidence>
<accession>A0A1Y2CSS6</accession>
<proteinExistence type="predicted"/>
<name>A0A1Y2CSS6_9FUNG</name>
<keyword evidence="1" id="KW-0812">Transmembrane</keyword>
<organism evidence="2 3">
    <name type="scientific">Rhizoclosmatium globosum</name>
    <dbReference type="NCBI Taxonomy" id="329046"/>
    <lineage>
        <taxon>Eukaryota</taxon>
        <taxon>Fungi</taxon>
        <taxon>Fungi incertae sedis</taxon>
        <taxon>Chytridiomycota</taxon>
        <taxon>Chytridiomycota incertae sedis</taxon>
        <taxon>Chytridiomycetes</taxon>
        <taxon>Chytridiales</taxon>
        <taxon>Chytriomycetaceae</taxon>
        <taxon>Rhizoclosmatium</taxon>
    </lineage>
</organism>
<feature type="transmembrane region" description="Helical" evidence="1">
    <location>
        <begin position="136"/>
        <end position="154"/>
    </location>
</feature>
<dbReference type="Proteomes" id="UP000193642">
    <property type="component" value="Unassembled WGS sequence"/>
</dbReference>
<keyword evidence="1" id="KW-0472">Membrane</keyword>
<reference evidence="2 3" key="1">
    <citation type="submission" date="2016-07" db="EMBL/GenBank/DDBJ databases">
        <title>Pervasive Adenine N6-methylation of Active Genes in Fungi.</title>
        <authorList>
            <consortium name="DOE Joint Genome Institute"/>
            <person name="Mondo S.J."/>
            <person name="Dannebaum R.O."/>
            <person name="Kuo R.C."/>
            <person name="Labutti K."/>
            <person name="Haridas S."/>
            <person name="Kuo A."/>
            <person name="Salamov A."/>
            <person name="Ahrendt S.R."/>
            <person name="Lipzen A."/>
            <person name="Sullivan W."/>
            <person name="Andreopoulos W.B."/>
            <person name="Clum A."/>
            <person name="Lindquist E."/>
            <person name="Daum C."/>
            <person name="Ramamoorthy G.K."/>
            <person name="Gryganskyi A."/>
            <person name="Culley D."/>
            <person name="Magnuson J.K."/>
            <person name="James T.Y."/>
            <person name="O'Malley M.A."/>
            <person name="Stajich J.E."/>
            <person name="Spatafora J.W."/>
            <person name="Visel A."/>
            <person name="Grigoriev I.V."/>
        </authorList>
    </citation>
    <scope>NUCLEOTIDE SEQUENCE [LARGE SCALE GENOMIC DNA]</scope>
    <source>
        <strain evidence="2 3">JEL800</strain>
    </source>
</reference>
<gene>
    <name evidence="2" type="ORF">BCR33DRAFT_561921</name>
</gene>
<dbReference type="AlphaFoldDB" id="A0A1Y2CSS6"/>
<keyword evidence="1" id="KW-1133">Transmembrane helix</keyword>
<sequence>MHQQKSLRKGNIKYDYTQHHRNYAAIRLEPDAQNPPKQPASAADAAPTAAHAAAVRFNLAEERAVYHKVAAEERFHTAVSVKTMDTKKDVLCRELDALKLEDQRRKYWNAGGGPSGLASRRVGFVKLSEGGRKDKFVKTFGIGAFFLFILGFVSL</sequence>
<protein>
    <submittedName>
        <fullName evidence="2">Uncharacterized protein</fullName>
    </submittedName>
</protein>
<keyword evidence="3" id="KW-1185">Reference proteome</keyword>
<dbReference type="OrthoDB" id="2126085at2759"/>